<dbReference type="InterPro" id="IPR020845">
    <property type="entry name" value="AMP-binding_CS"/>
</dbReference>
<name>A0A417Y6S9_9ACTN</name>
<dbReference type="PROSITE" id="PS00455">
    <property type="entry name" value="AMP_BINDING"/>
    <property type="match status" value="1"/>
</dbReference>
<evidence type="ECO:0000313" key="4">
    <source>
        <dbReference type="EMBL" id="RHW28442.1"/>
    </source>
</evidence>
<keyword evidence="4" id="KW-0436">Ligase</keyword>
<dbReference type="CDD" id="cd05907">
    <property type="entry name" value="VL_LC_FACS_like"/>
    <property type="match status" value="1"/>
</dbReference>
<keyword evidence="2" id="KW-0067">ATP-binding</keyword>
<dbReference type="Pfam" id="PF23562">
    <property type="entry name" value="AMP-binding_C_3"/>
    <property type="match status" value="1"/>
</dbReference>
<dbReference type="InterPro" id="IPR042099">
    <property type="entry name" value="ANL_N_sf"/>
</dbReference>
<dbReference type="SUPFAM" id="SSF56801">
    <property type="entry name" value="Acetyl-CoA synthetase-like"/>
    <property type="match status" value="1"/>
</dbReference>
<evidence type="ECO:0000259" key="3">
    <source>
        <dbReference type="Pfam" id="PF00501"/>
    </source>
</evidence>
<dbReference type="OrthoDB" id="9803968at2"/>
<dbReference type="EMBL" id="QXGH01000010">
    <property type="protein sequence ID" value="RHW28442.1"/>
    <property type="molecule type" value="Genomic_DNA"/>
</dbReference>
<organism evidence="4 5">
    <name type="scientific">Nocardioides immobilis</name>
    <dbReference type="NCBI Taxonomy" id="2049295"/>
    <lineage>
        <taxon>Bacteria</taxon>
        <taxon>Bacillati</taxon>
        <taxon>Actinomycetota</taxon>
        <taxon>Actinomycetes</taxon>
        <taxon>Propionibacteriales</taxon>
        <taxon>Nocardioidaceae</taxon>
        <taxon>Nocardioides</taxon>
    </lineage>
</organism>
<dbReference type="Proteomes" id="UP000283644">
    <property type="component" value="Unassembled WGS sequence"/>
</dbReference>
<keyword evidence="1" id="KW-0547">Nucleotide-binding</keyword>
<dbReference type="GO" id="GO:0005524">
    <property type="term" value="F:ATP binding"/>
    <property type="evidence" value="ECO:0007669"/>
    <property type="project" value="UniProtKB-KW"/>
</dbReference>
<dbReference type="PANTHER" id="PTHR43272">
    <property type="entry name" value="LONG-CHAIN-FATTY-ACID--COA LIGASE"/>
    <property type="match status" value="1"/>
</dbReference>
<dbReference type="GO" id="GO:0004467">
    <property type="term" value="F:long-chain fatty acid-CoA ligase activity"/>
    <property type="evidence" value="ECO:0007669"/>
    <property type="project" value="TreeGrafter"/>
</dbReference>
<dbReference type="AlphaFoldDB" id="A0A417Y6S9"/>
<proteinExistence type="predicted"/>
<gene>
    <name evidence="4" type="ORF">D0Z08_03940</name>
</gene>
<feature type="domain" description="AMP-dependent synthetase/ligase" evidence="3">
    <location>
        <begin position="18"/>
        <end position="425"/>
    </location>
</feature>
<dbReference type="PANTHER" id="PTHR43272:SF33">
    <property type="entry name" value="AMP-BINDING DOMAIN-CONTAINING PROTEIN-RELATED"/>
    <property type="match status" value="1"/>
</dbReference>
<accession>A0A417Y6S9</accession>
<comment type="caution">
    <text evidence="4">The sequence shown here is derived from an EMBL/GenBank/DDBJ whole genome shotgun (WGS) entry which is preliminary data.</text>
</comment>
<sequence>MNDTAVRPLHAATVPEAFQRTVAQYGDKLALRSIDGSVKLTWSEMGDRVRSIAAGLAGAGLGAGDTIAIMLPNTPECHLVDFGAVHLGAVPFAIFNSSPAEQIAHQLANADARLVVTEQAFLPKVLEAVASLDGQVEQVILVDGAGDVDGTVSLATVEAAPAEGFDFEAAWRAVGPDDLVTLIYTSGTTGPPKGAQWTHRTVMAEQRALDAALPMPTDGIISFLPMAHAGGRITAHYMALGYGATITACPDMKEVPIALGTAHPDAFFSVPRLWEKLQVAIEGMIAAQPDEQRAELEEVVEVGLARVRAVEAGSGVPTAEAAELVERHEAILPRLAPFLGRLGLDNLKAAFVGGAPSSPELSQFFRAVGVPMLEAYGLTEGSLNVFNRVDDYKTGTAGKPLPGVEVRLADDGELLCRGELNFAGYRKQPEATADALDSDGWLHTGDIASIDEEGFIAIVDRKKEIIISSAGKNMSPANIESAVRGESSLIGQVVAIGDARKYVTALITLDPEAAPVHAKRLGLEGLSLEELVESPALLAEVEAIVDRANQRLHGNEQIKKFAVLGSAWLPDSDELTPTAKLKRRIIHVKYADQIEGLYAE</sequence>
<dbReference type="GO" id="GO:0016020">
    <property type="term" value="C:membrane"/>
    <property type="evidence" value="ECO:0007669"/>
    <property type="project" value="TreeGrafter"/>
</dbReference>
<dbReference type="Gene3D" id="3.40.50.12780">
    <property type="entry name" value="N-terminal domain of ligase-like"/>
    <property type="match status" value="1"/>
</dbReference>
<keyword evidence="5" id="KW-1185">Reference proteome</keyword>
<evidence type="ECO:0000256" key="1">
    <source>
        <dbReference type="ARBA" id="ARBA00022741"/>
    </source>
</evidence>
<dbReference type="Pfam" id="PF00501">
    <property type="entry name" value="AMP-binding"/>
    <property type="match status" value="1"/>
</dbReference>
<reference evidence="4 5" key="1">
    <citation type="submission" date="2018-09" db="EMBL/GenBank/DDBJ databases">
        <title>Genome sequencing of Nocardioides immobilis CCTCC AB 2017083 for comparison to Nocardioides silvaticus.</title>
        <authorList>
            <person name="Li C."/>
            <person name="Wang G."/>
        </authorList>
    </citation>
    <scope>NUCLEOTIDE SEQUENCE [LARGE SCALE GENOMIC DNA]</scope>
    <source>
        <strain evidence="4 5">CCTCC AB 2017083</strain>
    </source>
</reference>
<evidence type="ECO:0000256" key="2">
    <source>
        <dbReference type="ARBA" id="ARBA00022840"/>
    </source>
</evidence>
<dbReference type="InterPro" id="IPR000873">
    <property type="entry name" value="AMP-dep_synth/lig_dom"/>
</dbReference>
<evidence type="ECO:0000313" key="5">
    <source>
        <dbReference type="Proteomes" id="UP000283644"/>
    </source>
</evidence>
<protein>
    <submittedName>
        <fullName evidence="4">Long-chain fatty acid--CoA ligase</fullName>
    </submittedName>
</protein>